<dbReference type="Pfam" id="PF22531">
    <property type="entry name" value="DUF7002"/>
    <property type="match status" value="1"/>
</dbReference>
<comment type="caution">
    <text evidence="1">The sequence shown here is derived from an EMBL/GenBank/DDBJ whole genome shotgun (WGS) entry which is preliminary data.</text>
</comment>
<dbReference type="Proteomes" id="UP001589865">
    <property type="component" value="Unassembled WGS sequence"/>
</dbReference>
<reference evidence="1 2" key="1">
    <citation type="submission" date="2024-09" db="EMBL/GenBank/DDBJ databases">
        <authorList>
            <person name="Sun Q."/>
            <person name="Mori K."/>
        </authorList>
    </citation>
    <scope>NUCLEOTIDE SEQUENCE [LARGE SCALE GENOMIC DNA]</scope>
    <source>
        <strain evidence="1 2">TBRC 5777</strain>
    </source>
</reference>
<organism evidence="1 2">
    <name type="scientific">Roseomonas elaeocarpi</name>
    <dbReference type="NCBI Taxonomy" id="907779"/>
    <lineage>
        <taxon>Bacteria</taxon>
        <taxon>Pseudomonadati</taxon>
        <taxon>Pseudomonadota</taxon>
        <taxon>Alphaproteobacteria</taxon>
        <taxon>Acetobacterales</taxon>
        <taxon>Roseomonadaceae</taxon>
        <taxon>Roseomonas</taxon>
    </lineage>
</organism>
<dbReference type="EMBL" id="JBHLUN010000012">
    <property type="protein sequence ID" value="MFC0409991.1"/>
    <property type="molecule type" value="Genomic_DNA"/>
</dbReference>
<evidence type="ECO:0000313" key="1">
    <source>
        <dbReference type="EMBL" id="MFC0409991.1"/>
    </source>
</evidence>
<evidence type="ECO:0000313" key="2">
    <source>
        <dbReference type="Proteomes" id="UP001589865"/>
    </source>
</evidence>
<proteinExistence type="predicted"/>
<dbReference type="RefSeq" id="WP_377045738.1">
    <property type="nucleotide sequence ID" value="NZ_JBHLUN010000012.1"/>
</dbReference>
<dbReference type="InterPro" id="IPR054271">
    <property type="entry name" value="DUF7002"/>
</dbReference>
<sequence>MEAFTRRYPRLFHVTDPAALPGIEADGLLSAEALLRLYAVPDREAILGRNRGRGNFQVLERAGHPGAVLRDQWMPDEPLRACLGGRYRDRPEAWRRLINAHVFFWVEEAQARRLAGVNRAREQRVLVFGSAALLAGCDIGDVFTTPINAGYALPRYGRPPSPRDETTFRPLAGYPYRDAPDRRPPRELAVRGGVAGAMRFRVT</sequence>
<keyword evidence="2" id="KW-1185">Reference proteome</keyword>
<name>A0ABV6JWA8_9PROT</name>
<protein>
    <submittedName>
        <fullName evidence="1">DUF7002 family protein</fullName>
    </submittedName>
</protein>
<gene>
    <name evidence="1" type="ORF">ACFFGY_17190</name>
</gene>
<accession>A0ABV6JWA8</accession>